<dbReference type="InterPro" id="IPR035906">
    <property type="entry name" value="MetI-like_sf"/>
</dbReference>
<feature type="transmembrane region" description="Helical" evidence="7">
    <location>
        <begin position="61"/>
        <end position="88"/>
    </location>
</feature>
<evidence type="ECO:0000256" key="2">
    <source>
        <dbReference type="ARBA" id="ARBA00022448"/>
    </source>
</evidence>
<dbReference type="Gene3D" id="1.10.3720.10">
    <property type="entry name" value="MetI-like"/>
    <property type="match status" value="1"/>
</dbReference>
<name>A0A9J6NV04_9CLOT</name>
<evidence type="ECO:0000256" key="6">
    <source>
        <dbReference type="ARBA" id="ARBA00023136"/>
    </source>
</evidence>
<gene>
    <name evidence="9" type="ORF">KDK92_01030</name>
</gene>
<dbReference type="InterPro" id="IPR000515">
    <property type="entry name" value="MetI-like"/>
</dbReference>
<dbReference type="EMBL" id="JAGSOJ010000001">
    <property type="protein sequence ID" value="MCM1988306.1"/>
    <property type="molecule type" value="Genomic_DNA"/>
</dbReference>
<comment type="subcellular location">
    <subcellularLocation>
        <location evidence="1 7">Cell membrane</location>
        <topology evidence="1 7">Multi-pass membrane protein</topology>
    </subcellularLocation>
</comment>
<evidence type="ECO:0000313" key="10">
    <source>
        <dbReference type="Proteomes" id="UP001056429"/>
    </source>
</evidence>
<dbReference type="CDD" id="cd06261">
    <property type="entry name" value="TM_PBP2"/>
    <property type="match status" value="1"/>
</dbReference>
<evidence type="ECO:0000256" key="3">
    <source>
        <dbReference type="ARBA" id="ARBA00022475"/>
    </source>
</evidence>
<evidence type="ECO:0000259" key="8">
    <source>
        <dbReference type="PROSITE" id="PS50928"/>
    </source>
</evidence>
<dbReference type="AlphaFoldDB" id="A0A9J6NV04"/>
<evidence type="ECO:0000256" key="4">
    <source>
        <dbReference type="ARBA" id="ARBA00022692"/>
    </source>
</evidence>
<reference evidence="9" key="2">
    <citation type="submission" date="2021-04" db="EMBL/GenBank/DDBJ databases">
        <authorList>
            <person name="Dong X."/>
        </authorList>
    </citation>
    <scope>NUCLEOTIDE SEQUENCE</scope>
    <source>
        <strain evidence="9">ZWT</strain>
    </source>
</reference>
<evidence type="ECO:0000256" key="1">
    <source>
        <dbReference type="ARBA" id="ARBA00004651"/>
    </source>
</evidence>
<keyword evidence="4 7" id="KW-0812">Transmembrane</keyword>
<evidence type="ECO:0000313" key="9">
    <source>
        <dbReference type="EMBL" id="MCM1988306.1"/>
    </source>
</evidence>
<evidence type="ECO:0000256" key="5">
    <source>
        <dbReference type="ARBA" id="ARBA00022989"/>
    </source>
</evidence>
<dbReference type="GO" id="GO:0055085">
    <property type="term" value="P:transmembrane transport"/>
    <property type="evidence" value="ECO:0007669"/>
    <property type="project" value="InterPro"/>
</dbReference>
<keyword evidence="5 7" id="KW-1133">Transmembrane helix</keyword>
<accession>A0A9J6NV04</accession>
<feature type="transmembrane region" description="Helical" evidence="7">
    <location>
        <begin position="133"/>
        <end position="156"/>
    </location>
</feature>
<dbReference type="PANTHER" id="PTHR43744:SF3">
    <property type="entry name" value="LACTOSE TRANSPORT SYSTEM PERMEASE PROTEIN LACG"/>
    <property type="match status" value="1"/>
</dbReference>
<keyword evidence="6 7" id="KW-0472">Membrane</keyword>
<proteinExistence type="inferred from homology"/>
<feature type="transmembrane region" description="Helical" evidence="7">
    <location>
        <begin position="9"/>
        <end position="31"/>
    </location>
</feature>
<feature type="domain" description="ABC transmembrane type-1" evidence="8">
    <location>
        <begin position="65"/>
        <end position="256"/>
    </location>
</feature>
<keyword evidence="3" id="KW-1003">Cell membrane</keyword>
<dbReference type="PROSITE" id="PS50928">
    <property type="entry name" value="ABC_TM1"/>
    <property type="match status" value="1"/>
</dbReference>
<feature type="transmembrane region" description="Helical" evidence="7">
    <location>
        <begin position="177"/>
        <end position="202"/>
    </location>
</feature>
<feature type="transmembrane region" description="Helical" evidence="7">
    <location>
        <begin position="100"/>
        <end position="121"/>
    </location>
</feature>
<reference evidence="9" key="1">
    <citation type="journal article" date="2021" name="mSystems">
        <title>Bacteria and Archaea Synergistically Convert Glycine Betaine to Biogenic Methane in the Formosa Cold Seep of the South China Sea.</title>
        <authorList>
            <person name="Li L."/>
            <person name="Zhang W."/>
            <person name="Zhang S."/>
            <person name="Song L."/>
            <person name="Sun Q."/>
            <person name="Zhang H."/>
            <person name="Xiang H."/>
            <person name="Dong X."/>
        </authorList>
    </citation>
    <scope>NUCLEOTIDE SEQUENCE</scope>
    <source>
        <strain evidence="9">ZWT</strain>
    </source>
</reference>
<dbReference type="Proteomes" id="UP001056429">
    <property type="component" value="Unassembled WGS sequence"/>
</dbReference>
<sequence length="270" mass="30337">MKKKKWWKTVLTIIIILFHIIPIYIAFIASLKEQTDFSSYWVLKNGAHFKNYLIALNEGGMITALVNTLLITLLSVIFIVIIGSMAAYPLARVKSKLNKYIIFFILSIMMIPPLSLLVPLYSIMANINAINKIWGIVLVHVAFQLPISIFLYTNFIKTIPKALDEAASIDGCGRYSIFYRIILPLLKPVTATVILLTGIAVWNDFQFSLYFLQRPDKKVITLAISTFFSMTGTNLNAAAAAAIIAIMPVVILYVFLQKYFVKGMVDSAIK</sequence>
<comment type="similarity">
    <text evidence="7">Belongs to the binding-protein-dependent transport system permease family.</text>
</comment>
<dbReference type="RefSeq" id="WP_250857167.1">
    <property type="nucleotide sequence ID" value="NZ_JAGSOJ010000001.1"/>
</dbReference>
<protein>
    <submittedName>
        <fullName evidence="9">Carbohydrate ABC transporter permease</fullName>
    </submittedName>
</protein>
<comment type="caution">
    <text evidence="9">The sequence shown here is derived from an EMBL/GenBank/DDBJ whole genome shotgun (WGS) entry which is preliminary data.</text>
</comment>
<feature type="transmembrane region" description="Helical" evidence="7">
    <location>
        <begin position="237"/>
        <end position="256"/>
    </location>
</feature>
<keyword evidence="10" id="KW-1185">Reference proteome</keyword>
<organism evidence="9 10">
    <name type="scientific">Oceanirhabdus seepicola</name>
    <dbReference type="NCBI Taxonomy" id="2828781"/>
    <lineage>
        <taxon>Bacteria</taxon>
        <taxon>Bacillati</taxon>
        <taxon>Bacillota</taxon>
        <taxon>Clostridia</taxon>
        <taxon>Eubacteriales</taxon>
        <taxon>Clostridiaceae</taxon>
        <taxon>Oceanirhabdus</taxon>
    </lineage>
</organism>
<dbReference type="GO" id="GO:0005886">
    <property type="term" value="C:plasma membrane"/>
    <property type="evidence" value="ECO:0007669"/>
    <property type="project" value="UniProtKB-SubCell"/>
</dbReference>
<dbReference type="Pfam" id="PF00528">
    <property type="entry name" value="BPD_transp_1"/>
    <property type="match status" value="1"/>
</dbReference>
<dbReference type="PANTHER" id="PTHR43744">
    <property type="entry name" value="ABC TRANSPORTER PERMEASE PROTEIN MG189-RELATED-RELATED"/>
    <property type="match status" value="1"/>
</dbReference>
<evidence type="ECO:0000256" key="7">
    <source>
        <dbReference type="RuleBase" id="RU363032"/>
    </source>
</evidence>
<keyword evidence="2 7" id="KW-0813">Transport</keyword>
<dbReference type="SUPFAM" id="SSF161098">
    <property type="entry name" value="MetI-like"/>
    <property type="match status" value="1"/>
</dbReference>